<evidence type="ECO:0000313" key="2">
    <source>
        <dbReference type="EMBL" id="OHA21534.1"/>
    </source>
</evidence>
<reference evidence="2 3" key="1">
    <citation type="journal article" date="2016" name="Nat. Commun.">
        <title>Thousands of microbial genomes shed light on interconnected biogeochemical processes in an aquifer system.</title>
        <authorList>
            <person name="Anantharaman K."/>
            <person name="Brown C.T."/>
            <person name="Hug L.A."/>
            <person name="Sharon I."/>
            <person name="Castelle C.J."/>
            <person name="Probst A.J."/>
            <person name="Thomas B.C."/>
            <person name="Singh A."/>
            <person name="Wilkins M.J."/>
            <person name="Karaoz U."/>
            <person name="Brodie E.L."/>
            <person name="Williams K.H."/>
            <person name="Hubbard S.S."/>
            <person name="Banfield J.F."/>
        </authorList>
    </citation>
    <scope>NUCLEOTIDE SEQUENCE [LARGE SCALE GENOMIC DNA]</scope>
</reference>
<proteinExistence type="predicted"/>
<accession>A0A1G2MCU4</accession>
<dbReference type="Proteomes" id="UP000178121">
    <property type="component" value="Unassembled WGS sequence"/>
</dbReference>
<feature type="compositionally biased region" description="Basic and acidic residues" evidence="1">
    <location>
        <begin position="471"/>
        <end position="483"/>
    </location>
</feature>
<feature type="region of interest" description="Disordered" evidence="1">
    <location>
        <begin position="425"/>
        <end position="483"/>
    </location>
</feature>
<dbReference type="AlphaFoldDB" id="A0A1G2MCU4"/>
<dbReference type="EMBL" id="MHRI01000007">
    <property type="protein sequence ID" value="OHA21534.1"/>
    <property type="molecule type" value="Genomic_DNA"/>
</dbReference>
<comment type="caution">
    <text evidence="2">The sequence shown here is derived from an EMBL/GenBank/DDBJ whole genome shotgun (WGS) entry which is preliminary data.</text>
</comment>
<protein>
    <submittedName>
        <fullName evidence="2">Uncharacterized protein</fullName>
    </submittedName>
</protein>
<evidence type="ECO:0000256" key="1">
    <source>
        <dbReference type="SAM" id="MobiDB-lite"/>
    </source>
</evidence>
<sequence length="483" mass="54194">MEIMKTENTPPTAEPSEALTFASYRVNKVWLPKFLRLDAIEALRRARSFKQGDERFPGLKTATLELSEGIANQPESYFQKRQELVIGTGGGRFGKFGESATEAMTEFLGIEEDRPLQRITAAVRKTVEDAGSRTELPAIIRIMHRVINRHAVANYIIAVMHYVHHGLIHRRVKNVDDGTLLSFYEEMCGGKSPLFTDERACKSLRQLVQKSVERKNNSILELSAITDCLICEEGPKEGKKIVQNLLRGLYQDELLYWEAVDLCQTAQRHTVKTQHYGKETEIKAIFVQTDNPLIPHASHSKEVQGIGIVVVQNVAGNLAIYMDQKLPVSLVCLWQMIQTLELLASGWNPRNIPWQALKVVDTHADIQDKWKYIFRKKKIMNGFSQGDVPATAIKGEALLYAIQHAFHSYGVPKWMREQGIIARKRSVAHQPTSEAKPTDPSPEPATAAAGTNDLEEAINNAKPQKPRGRKTSSEKDEQAPVAA</sequence>
<evidence type="ECO:0000313" key="3">
    <source>
        <dbReference type="Proteomes" id="UP000178121"/>
    </source>
</evidence>
<organism evidence="2 3">
    <name type="scientific">Candidatus Taylorbacteria bacterium RIFCSPHIGHO2_01_FULL_51_15</name>
    <dbReference type="NCBI Taxonomy" id="1802304"/>
    <lineage>
        <taxon>Bacteria</taxon>
        <taxon>Candidatus Tayloriibacteriota</taxon>
    </lineage>
</organism>
<gene>
    <name evidence="2" type="ORF">A2849_03875</name>
</gene>
<name>A0A1G2MCU4_9BACT</name>